<dbReference type="Proteomes" id="UP000712600">
    <property type="component" value="Unassembled WGS sequence"/>
</dbReference>
<feature type="region of interest" description="Disordered" evidence="1">
    <location>
        <begin position="116"/>
        <end position="258"/>
    </location>
</feature>
<comment type="caution">
    <text evidence="2">The sequence shown here is derived from an EMBL/GenBank/DDBJ whole genome shotgun (WGS) entry which is preliminary data.</text>
</comment>
<feature type="compositionally biased region" description="Acidic residues" evidence="1">
    <location>
        <begin position="132"/>
        <end position="143"/>
    </location>
</feature>
<evidence type="ECO:0000313" key="3">
    <source>
        <dbReference type="Proteomes" id="UP000712600"/>
    </source>
</evidence>
<feature type="compositionally biased region" description="Basic and acidic residues" evidence="1">
    <location>
        <begin position="172"/>
        <end position="240"/>
    </location>
</feature>
<evidence type="ECO:0000313" key="2">
    <source>
        <dbReference type="EMBL" id="KAF3539270.1"/>
    </source>
</evidence>
<proteinExistence type="predicted"/>
<name>A0A8S9QDC0_BRACR</name>
<accession>A0A8S9QDC0</accession>
<evidence type="ECO:0000256" key="1">
    <source>
        <dbReference type="SAM" id="MobiDB-lite"/>
    </source>
</evidence>
<organism evidence="2 3">
    <name type="scientific">Brassica cretica</name>
    <name type="common">Mustard</name>
    <dbReference type="NCBI Taxonomy" id="69181"/>
    <lineage>
        <taxon>Eukaryota</taxon>
        <taxon>Viridiplantae</taxon>
        <taxon>Streptophyta</taxon>
        <taxon>Embryophyta</taxon>
        <taxon>Tracheophyta</taxon>
        <taxon>Spermatophyta</taxon>
        <taxon>Magnoliopsida</taxon>
        <taxon>eudicotyledons</taxon>
        <taxon>Gunneridae</taxon>
        <taxon>Pentapetalae</taxon>
        <taxon>rosids</taxon>
        <taxon>malvids</taxon>
        <taxon>Brassicales</taxon>
        <taxon>Brassicaceae</taxon>
        <taxon>Brassiceae</taxon>
        <taxon>Brassica</taxon>
    </lineage>
</organism>
<reference evidence="2" key="1">
    <citation type="submission" date="2019-12" db="EMBL/GenBank/DDBJ databases">
        <title>Genome sequencing and annotation of Brassica cretica.</title>
        <authorList>
            <person name="Studholme D.J."/>
            <person name="Sarris P."/>
        </authorList>
    </citation>
    <scope>NUCLEOTIDE SEQUENCE</scope>
    <source>
        <strain evidence="2">PFS-109/04</strain>
        <tissue evidence="2">Leaf</tissue>
    </source>
</reference>
<sequence>MVTVDKEGGKDGGYSSIPRKRVHRDTAAALNRVSDSCPTTSFVFWIFNKIVFSGASGIRRRFTNSAPQGVEEIVVEPSKPNGFCFKANDYWKSYYGDDHAAIIDGWKKFIVREDNEDKGKEADKENEIEDGKDLEDEEEENESGNEHEKELQEEEHDSGNEPEKELQEDEHESGNEPEKKLQEDEHEADNEPQKELQEEEHEAGNETGKELQKESEKELQEEAENEYVKELQERPKKEAAYDAEEYTLLSDGSRCRKG</sequence>
<protein>
    <submittedName>
        <fullName evidence="2">Uncharacterized protein</fullName>
    </submittedName>
</protein>
<dbReference type="AlphaFoldDB" id="A0A8S9QDC0"/>
<feature type="compositionally biased region" description="Basic and acidic residues" evidence="1">
    <location>
        <begin position="116"/>
        <end position="131"/>
    </location>
</feature>
<dbReference type="EMBL" id="QGKX02001290">
    <property type="protein sequence ID" value="KAF3539270.1"/>
    <property type="molecule type" value="Genomic_DNA"/>
</dbReference>
<gene>
    <name evidence="2" type="ORF">F2Q69_00022070</name>
</gene>